<organism evidence="22 23">
    <name type="scientific">Trichinella nelsoni</name>
    <dbReference type="NCBI Taxonomy" id="6336"/>
    <lineage>
        <taxon>Eukaryota</taxon>
        <taxon>Metazoa</taxon>
        <taxon>Ecdysozoa</taxon>
        <taxon>Nematoda</taxon>
        <taxon>Enoplea</taxon>
        <taxon>Dorylaimia</taxon>
        <taxon>Trichinellida</taxon>
        <taxon>Trichinellidae</taxon>
        <taxon>Trichinella</taxon>
    </lineage>
</organism>
<dbReference type="PRINTS" id="PR02050">
    <property type="entry name" value="B14GALTRFASE"/>
</dbReference>
<dbReference type="FunFam" id="3.30.70.1170:FF:000001">
    <property type="entry name" value="Ribosomal RNA methyltransferase Nop2"/>
    <property type="match status" value="1"/>
</dbReference>
<evidence type="ECO:0000256" key="11">
    <source>
        <dbReference type="ARBA" id="ARBA00022692"/>
    </source>
</evidence>
<evidence type="ECO:0000256" key="20">
    <source>
        <dbReference type="SAM" id="Phobius"/>
    </source>
</evidence>
<dbReference type="GO" id="GO:0005975">
    <property type="term" value="P:carbohydrate metabolic process"/>
    <property type="evidence" value="ECO:0007669"/>
    <property type="project" value="InterPro"/>
</dbReference>
<feature type="compositionally biased region" description="Basic residues" evidence="19">
    <location>
        <begin position="1350"/>
        <end position="1372"/>
    </location>
</feature>
<comment type="similarity">
    <text evidence="4">Belongs to the glycosyltransferase 7 family.</text>
</comment>
<feature type="domain" description="SAM-dependent MTase RsmB/NOP-type" evidence="21">
    <location>
        <begin position="1040"/>
        <end position="1325"/>
    </location>
</feature>
<feature type="region of interest" description="Disordered" evidence="19">
    <location>
        <begin position="910"/>
        <end position="943"/>
    </location>
</feature>
<dbReference type="PROSITE" id="PS51686">
    <property type="entry name" value="SAM_MT_RSMB_NOP"/>
    <property type="match status" value="1"/>
</dbReference>
<feature type="binding site" evidence="18">
    <location>
        <position position="1183"/>
    </location>
    <ligand>
        <name>S-adenosyl-L-methionine</name>
        <dbReference type="ChEBI" id="CHEBI:59789"/>
    </ligand>
</feature>
<sequence>MDDSQVYSKEARCGFTSWPHCLQVTFASLLVLCIFCIYVLYPSNSFLNFQDDFKQITLSSSPSLSVSLSSSQLIRSKEICRPTSLRYDGKLNVEFSSPEFSQLEALYPEVNNGGSFYPQDCIPPDDVAVIIPYRDRDLHLRTFLLNIHSFLMRQKLHYQIFVVEQVANQTFNRGKLMNVGYVEAQRLFNWSCLVFHDVDLLPENDLNPYWCVDTPRHLSAAVDKFQYKLPYQTIFGGVSALTASQFEVINGFSNNFWGWGGEDDDMYSRVLLGRFSVHRHPGKYARYKMIKHQQESMNNANACRFNLLKFTNILWRRSGLSNLNYRLLNISVNRLYTKMTVDLYEEQSRREIRRFLVGSQGSSDVLPPSVPASREISIHELKFPNEQSKMNEESTYIDEVDAFLAAEHSYIILLRRLPIKCIPDRIVMFLQQLFAGFGLSPNDFFFQRRFDERYTGNAFVRISDSRIVAELTERDKIIIEGREVTIIMTSDAGMRRFMECGYEMGINSTTTFRKLFAGYFTIDAGIAWAQQLLESENESCFILIKPLPISTTPSQVFSCLGKFCLHLRLGGFLDVELLSSHIFILCMKSSIFAAIGAEVLRAQIAGGSLIDARSELIAQHCIGEILEYLKEMKMRFCDVSYSTAIGNSKFDNTPGSTVYHNLLPPPEEQNLIAYSNPGSYMPTLVEGGDTMQIERPLTLTCSSRYFIIGCLPRNVQNRDMELLFYLFKFALVVGIRCVHDGYGAFHSEAEVYYTDEAMADYIRQRFGQLTFIDHALSVANEADGPFYAATAIYPTKSSISDKTEQRGMFVVATSSTAQQKDSFLAALRLSSAITNSKHRLFSQEVTHEEAAADLATIQPYFYENSTNQSNLNRIEDQLIQFALRMSTSVTKISDRKVIGKLKINNDDSDEYIEDDNFLNDESDADDDDESESSVEHEPSVKFENNVHAEEMLNDDETHLNMTESNSDEEFNNSDSLYDRVKEIVNMLNKFKDVSNTNASLKSRSYYVQKLKKYLCSFYGYNEFIMEKLIHIFKINELLEFLQANESQRPLVIRCNTLKIRRKDLAQSLTSRAVNLQPLGKWSKVGLVVYGSQVPIGATPEYMCGFYILQGASSFMPVLALDPQEDEKILDLCAAPGGKSSYISAMMKNTGILISNDVSRDRCKAITSNFHRLGVRNAMVTCLDGRHFKQILFDRVLLDAPCSGSGVISKDVSVKVSKNLLDIQRCATLQKELILAAIDRLDARSPKGSILVYSTCSIFVEENEAVIDYALRKRNVKLVDTGLPFGIEGFVRFREYRFHPTMKYCRRFYPHKHNMDGFFVAKLKKFSNEVPAAKKDELNERKMVHSDVRKVAKSARKKNGMQLHKTRLPKRRKFSSDKLKKSSK</sequence>
<evidence type="ECO:0000256" key="6">
    <source>
        <dbReference type="ARBA" id="ARBA00022517"/>
    </source>
</evidence>
<dbReference type="InterPro" id="IPR023267">
    <property type="entry name" value="RCMT"/>
</dbReference>
<evidence type="ECO:0000256" key="13">
    <source>
        <dbReference type="ARBA" id="ARBA00022968"/>
    </source>
</evidence>
<evidence type="ECO:0000256" key="16">
    <source>
        <dbReference type="ARBA" id="ARBA00023180"/>
    </source>
</evidence>
<dbReference type="OrthoDB" id="427002at2759"/>
<evidence type="ECO:0000256" key="5">
    <source>
        <dbReference type="ARBA" id="ARBA00007494"/>
    </source>
</evidence>
<evidence type="ECO:0000256" key="15">
    <source>
        <dbReference type="ARBA" id="ARBA00023136"/>
    </source>
</evidence>
<evidence type="ECO:0000256" key="12">
    <source>
        <dbReference type="ARBA" id="ARBA00022884"/>
    </source>
</evidence>
<dbReference type="CDD" id="cd00899">
    <property type="entry name" value="b4GalT"/>
    <property type="match status" value="1"/>
</dbReference>
<feature type="binding site" evidence="18">
    <location>
        <begin position="1132"/>
        <end position="1138"/>
    </location>
    <ligand>
        <name>S-adenosyl-L-methionine</name>
        <dbReference type="ChEBI" id="CHEBI:59789"/>
    </ligand>
</feature>
<dbReference type="PROSITE" id="PS01153">
    <property type="entry name" value="NOL1_NOP2_SUN"/>
    <property type="match status" value="1"/>
</dbReference>
<evidence type="ECO:0000256" key="9">
    <source>
        <dbReference type="ARBA" id="ARBA00022679"/>
    </source>
</evidence>
<dbReference type="Gene3D" id="3.90.550.10">
    <property type="entry name" value="Spore Coat Polysaccharide Biosynthesis Protein SpsA, Chain A"/>
    <property type="match status" value="1"/>
</dbReference>
<dbReference type="STRING" id="6336.A0A0V0SC65"/>
<dbReference type="Gene3D" id="3.40.50.150">
    <property type="entry name" value="Vaccinia Virus protein VP39"/>
    <property type="match status" value="1"/>
</dbReference>
<comment type="subcellular location">
    <subcellularLocation>
        <location evidence="2">Membrane</location>
        <topology evidence="2">Single-pass type II membrane protein</topology>
    </subcellularLocation>
    <subcellularLocation>
        <location evidence="1">Nucleus</location>
        <location evidence="1">Nucleolus</location>
    </subcellularLocation>
</comment>
<evidence type="ECO:0000256" key="1">
    <source>
        <dbReference type="ARBA" id="ARBA00004604"/>
    </source>
</evidence>
<evidence type="ECO:0000313" key="23">
    <source>
        <dbReference type="Proteomes" id="UP000054630"/>
    </source>
</evidence>
<dbReference type="Pfam" id="PF01189">
    <property type="entry name" value="Methyltr_RsmB-F"/>
    <property type="match status" value="1"/>
</dbReference>
<keyword evidence="17" id="KW-0539">Nucleus</keyword>
<keyword evidence="15 20" id="KW-0472">Membrane</keyword>
<name>A0A0V0SC65_9BILA</name>
<dbReference type="InterPro" id="IPR018314">
    <property type="entry name" value="RsmB/NOL1/NOP2-like_CS"/>
</dbReference>
<keyword evidence="11 20" id="KW-0812">Transmembrane</keyword>
<evidence type="ECO:0000256" key="19">
    <source>
        <dbReference type="SAM" id="MobiDB-lite"/>
    </source>
</evidence>
<dbReference type="GO" id="GO:0003723">
    <property type="term" value="F:RNA binding"/>
    <property type="evidence" value="ECO:0007669"/>
    <property type="project" value="UniProtKB-UniRule"/>
</dbReference>
<evidence type="ECO:0000256" key="10">
    <source>
        <dbReference type="ARBA" id="ARBA00022691"/>
    </source>
</evidence>
<feature type="compositionally biased region" description="Basic and acidic residues" evidence="19">
    <location>
        <begin position="1373"/>
        <end position="1383"/>
    </location>
</feature>
<evidence type="ECO:0000259" key="21">
    <source>
        <dbReference type="PROSITE" id="PS51686"/>
    </source>
</evidence>
<dbReference type="InterPro" id="IPR029063">
    <property type="entry name" value="SAM-dependent_MTases_sf"/>
</dbReference>
<dbReference type="InterPro" id="IPR029044">
    <property type="entry name" value="Nucleotide-diphossugar_trans"/>
</dbReference>
<keyword evidence="23" id="KW-1185">Reference proteome</keyword>
<keyword evidence="9 18" id="KW-0808">Transferase</keyword>
<dbReference type="GO" id="GO:0070475">
    <property type="term" value="P:rRNA base methylation"/>
    <property type="evidence" value="ECO:0007669"/>
    <property type="project" value="TreeGrafter"/>
</dbReference>
<dbReference type="GO" id="GO:0005730">
    <property type="term" value="C:nucleolus"/>
    <property type="evidence" value="ECO:0007669"/>
    <property type="project" value="UniProtKB-SubCell"/>
</dbReference>
<protein>
    <submittedName>
        <fullName evidence="22">Putative ribosomal RNA methyltransferase NOP2</fullName>
    </submittedName>
</protein>
<keyword evidence="13" id="KW-0735">Signal-anchor</keyword>
<dbReference type="PANTHER" id="PTHR22807">
    <property type="entry name" value="NOP2 YEAST -RELATED NOL1/NOP2/FMU SUN DOMAIN-CONTAINING"/>
    <property type="match status" value="1"/>
</dbReference>
<dbReference type="GO" id="GO:0000470">
    <property type="term" value="P:maturation of LSU-rRNA"/>
    <property type="evidence" value="ECO:0007669"/>
    <property type="project" value="TreeGrafter"/>
</dbReference>
<dbReference type="SUPFAM" id="SSF53448">
    <property type="entry name" value="Nucleotide-diphospho-sugar transferases"/>
    <property type="match status" value="1"/>
</dbReference>
<dbReference type="UniPathway" id="UPA00378"/>
<dbReference type="InterPro" id="IPR027791">
    <property type="entry name" value="Galactosyl_T_C"/>
</dbReference>
<dbReference type="EMBL" id="JYDL01000018">
    <property type="protein sequence ID" value="KRX24314.1"/>
    <property type="molecule type" value="Genomic_DNA"/>
</dbReference>
<proteinExistence type="inferred from homology"/>
<dbReference type="Pfam" id="PF13733">
    <property type="entry name" value="Glyco_transf_7N"/>
    <property type="match status" value="1"/>
</dbReference>
<evidence type="ECO:0000256" key="3">
    <source>
        <dbReference type="ARBA" id="ARBA00004922"/>
    </source>
</evidence>
<dbReference type="InterPro" id="IPR003859">
    <property type="entry name" value="Galactosyl_T"/>
</dbReference>
<keyword evidence="16" id="KW-0325">Glycoprotein</keyword>
<keyword evidence="7 18" id="KW-0489">Methyltransferase</keyword>
<dbReference type="GO" id="GO:0016020">
    <property type="term" value="C:membrane"/>
    <property type="evidence" value="ECO:0007669"/>
    <property type="project" value="UniProtKB-SubCell"/>
</dbReference>
<evidence type="ECO:0000256" key="2">
    <source>
        <dbReference type="ARBA" id="ARBA00004606"/>
    </source>
</evidence>
<evidence type="ECO:0000256" key="18">
    <source>
        <dbReference type="PROSITE-ProRule" id="PRU01023"/>
    </source>
</evidence>
<feature type="compositionally biased region" description="Basic and acidic residues" evidence="19">
    <location>
        <begin position="933"/>
        <end position="943"/>
    </location>
</feature>
<evidence type="ECO:0000313" key="22">
    <source>
        <dbReference type="EMBL" id="KRX24314.1"/>
    </source>
</evidence>
<dbReference type="InterPro" id="IPR011023">
    <property type="entry name" value="Nop2p"/>
</dbReference>
<dbReference type="Gene3D" id="3.30.70.1170">
    <property type="entry name" value="Sun protein, domain 3"/>
    <property type="match status" value="1"/>
</dbReference>
<evidence type="ECO:0000256" key="8">
    <source>
        <dbReference type="ARBA" id="ARBA00022676"/>
    </source>
</evidence>
<evidence type="ECO:0000256" key="14">
    <source>
        <dbReference type="ARBA" id="ARBA00022989"/>
    </source>
</evidence>
<feature type="binding site" evidence="18">
    <location>
        <position position="1156"/>
    </location>
    <ligand>
        <name>S-adenosyl-L-methionine</name>
        <dbReference type="ChEBI" id="CHEBI:59789"/>
    </ligand>
</feature>
<dbReference type="SUPFAM" id="SSF53335">
    <property type="entry name" value="S-adenosyl-L-methionine-dependent methyltransferases"/>
    <property type="match status" value="1"/>
</dbReference>
<feature type="transmembrane region" description="Helical" evidence="20">
    <location>
        <begin position="21"/>
        <end position="41"/>
    </location>
</feature>
<dbReference type="Pfam" id="PF02709">
    <property type="entry name" value="Glyco_transf_7C"/>
    <property type="match status" value="1"/>
</dbReference>
<evidence type="ECO:0000256" key="4">
    <source>
        <dbReference type="ARBA" id="ARBA00005735"/>
    </source>
</evidence>
<reference evidence="22 23" key="1">
    <citation type="submission" date="2015-01" db="EMBL/GenBank/DDBJ databases">
        <title>Evolution of Trichinella species and genotypes.</title>
        <authorList>
            <person name="Korhonen P.K."/>
            <person name="Edoardo P."/>
            <person name="Giuseppe L.R."/>
            <person name="Gasser R.B."/>
        </authorList>
    </citation>
    <scope>NUCLEOTIDE SEQUENCE [LARGE SCALE GENOMIC DNA]</scope>
    <source>
        <strain evidence="22">ISS37</strain>
    </source>
</reference>
<evidence type="ECO:0000256" key="7">
    <source>
        <dbReference type="ARBA" id="ARBA00022603"/>
    </source>
</evidence>
<dbReference type="PANTHER" id="PTHR22807:SF30">
    <property type="entry name" value="28S RRNA (CYTOSINE(4447)-C(5))-METHYLTRANSFERASE-RELATED"/>
    <property type="match status" value="1"/>
</dbReference>
<accession>A0A0V0SC65</accession>
<feature type="binding site" evidence="18">
    <location>
        <position position="1198"/>
    </location>
    <ligand>
        <name>S-adenosyl-L-methionine</name>
        <dbReference type="ChEBI" id="CHEBI:59789"/>
    </ligand>
</feature>
<dbReference type="Proteomes" id="UP000054630">
    <property type="component" value="Unassembled WGS sequence"/>
</dbReference>
<comment type="pathway">
    <text evidence="3">Protein modification; protein glycosylation.</text>
</comment>
<keyword evidence="6" id="KW-0690">Ribosome biogenesis</keyword>
<keyword evidence="10 18" id="KW-0949">S-adenosyl-L-methionine</keyword>
<dbReference type="Gene3D" id="3.30.70.330">
    <property type="match status" value="1"/>
</dbReference>
<comment type="caution">
    <text evidence="22">The sequence shown here is derived from an EMBL/GenBank/DDBJ whole genome shotgun (WGS) entry which is preliminary data.</text>
</comment>
<dbReference type="InterPro" id="IPR001678">
    <property type="entry name" value="MeTrfase_RsmB-F_NOP2_dom"/>
</dbReference>
<keyword evidence="12 18" id="KW-0694">RNA-binding</keyword>
<gene>
    <name evidence="22" type="primary">Nop2</name>
    <name evidence="22" type="ORF">T07_8122</name>
</gene>
<feature type="compositionally biased region" description="Acidic residues" evidence="19">
    <location>
        <begin position="910"/>
        <end position="932"/>
    </location>
</feature>
<dbReference type="GO" id="GO:0009383">
    <property type="term" value="F:rRNA (cytosine-C5-)-methyltransferase activity"/>
    <property type="evidence" value="ECO:0007669"/>
    <property type="project" value="TreeGrafter"/>
</dbReference>
<feature type="active site" description="Nucleophile" evidence="18">
    <location>
        <position position="1255"/>
    </location>
</feature>
<dbReference type="InterPro" id="IPR049560">
    <property type="entry name" value="MeTrfase_RsmB-F_NOP2_cat"/>
</dbReference>
<dbReference type="InterPro" id="IPR012677">
    <property type="entry name" value="Nucleotide-bd_a/b_plait_sf"/>
</dbReference>
<dbReference type="GO" id="GO:0016757">
    <property type="term" value="F:glycosyltransferase activity"/>
    <property type="evidence" value="ECO:0007669"/>
    <property type="project" value="UniProtKB-KW"/>
</dbReference>
<keyword evidence="14 20" id="KW-1133">Transmembrane helix</keyword>
<dbReference type="InterPro" id="IPR027995">
    <property type="entry name" value="Galactosyl_T_N"/>
</dbReference>
<feature type="region of interest" description="Disordered" evidence="19">
    <location>
        <begin position="1342"/>
        <end position="1383"/>
    </location>
</feature>
<dbReference type="NCBIfam" id="TIGR00446">
    <property type="entry name" value="nop2p"/>
    <property type="match status" value="1"/>
</dbReference>
<keyword evidence="8" id="KW-0328">Glycosyltransferase</keyword>
<comment type="similarity">
    <text evidence="5 18">Belongs to the class I-like SAM-binding methyltransferase superfamily. RsmB/NOP family.</text>
</comment>
<evidence type="ECO:0000256" key="17">
    <source>
        <dbReference type="ARBA" id="ARBA00023242"/>
    </source>
</evidence>